<proteinExistence type="predicted"/>
<dbReference type="OrthoDB" id="292239at2759"/>
<keyword evidence="12" id="KW-1185">Reference proteome</keyword>
<dbReference type="RefSeq" id="XP_001449454.1">
    <property type="nucleotide sequence ID" value="XM_001449417.1"/>
</dbReference>
<dbReference type="FunFam" id="1.10.510.10:FF:000945">
    <property type="entry name" value="Uncharacterized protein"/>
    <property type="match status" value="1"/>
</dbReference>
<name>A0DG90_PARTE</name>
<dbReference type="KEGG" id="ptm:GSPATT00002186001"/>
<dbReference type="GO" id="GO:0005524">
    <property type="term" value="F:ATP binding"/>
    <property type="evidence" value="ECO:0007669"/>
    <property type="project" value="UniProtKB-UniRule"/>
</dbReference>
<dbReference type="InterPro" id="IPR017441">
    <property type="entry name" value="Protein_kinase_ATP_BS"/>
</dbReference>
<keyword evidence="1" id="KW-0723">Serine/threonine-protein kinase</keyword>
<reference evidence="11 12" key="1">
    <citation type="journal article" date="2006" name="Nature">
        <title>Global trends of whole-genome duplications revealed by the ciliate Paramecium tetraurelia.</title>
        <authorList>
            <consortium name="Genoscope"/>
            <person name="Aury J.-M."/>
            <person name="Jaillon O."/>
            <person name="Duret L."/>
            <person name="Noel B."/>
            <person name="Jubin C."/>
            <person name="Porcel B.M."/>
            <person name="Segurens B."/>
            <person name="Daubin V."/>
            <person name="Anthouard V."/>
            <person name="Aiach N."/>
            <person name="Arnaiz O."/>
            <person name="Billaut A."/>
            <person name="Beisson J."/>
            <person name="Blanc I."/>
            <person name="Bouhouche K."/>
            <person name="Camara F."/>
            <person name="Duharcourt S."/>
            <person name="Guigo R."/>
            <person name="Gogendeau D."/>
            <person name="Katinka M."/>
            <person name="Keller A.-M."/>
            <person name="Kissmehl R."/>
            <person name="Klotz C."/>
            <person name="Koll F."/>
            <person name="Le Moue A."/>
            <person name="Lepere C."/>
            <person name="Malinsky S."/>
            <person name="Nowacki M."/>
            <person name="Nowak J.K."/>
            <person name="Plattner H."/>
            <person name="Poulain J."/>
            <person name="Ruiz F."/>
            <person name="Serrano V."/>
            <person name="Zagulski M."/>
            <person name="Dessen P."/>
            <person name="Betermier M."/>
            <person name="Weissenbach J."/>
            <person name="Scarpelli C."/>
            <person name="Schachter V."/>
            <person name="Sperling L."/>
            <person name="Meyer E."/>
            <person name="Cohen J."/>
            <person name="Wincker P."/>
        </authorList>
    </citation>
    <scope>NUCLEOTIDE SEQUENCE [LARGE SCALE GENOMIC DNA]</scope>
    <source>
        <strain evidence="11 12">Stock d4-2</strain>
    </source>
</reference>
<evidence type="ECO:0000259" key="10">
    <source>
        <dbReference type="PROSITE" id="PS50011"/>
    </source>
</evidence>
<dbReference type="HOGENOM" id="CLU_000288_177_1_1"/>
<dbReference type="FunFam" id="3.30.200.20:FF:000042">
    <property type="entry name" value="Aurora kinase A"/>
    <property type="match status" value="1"/>
</dbReference>
<evidence type="ECO:0000256" key="6">
    <source>
        <dbReference type="PIRSR" id="PIRSR630616-1"/>
    </source>
</evidence>
<feature type="binding site" evidence="7">
    <location>
        <position position="285"/>
    </location>
    <ligand>
        <name>ATP</name>
        <dbReference type="ChEBI" id="CHEBI:30616"/>
    </ligand>
</feature>
<dbReference type="OMA" id="SKQCHIV"/>
<dbReference type="Pfam" id="PF00069">
    <property type="entry name" value="Pkinase"/>
    <property type="match status" value="1"/>
</dbReference>
<dbReference type="InterPro" id="IPR011009">
    <property type="entry name" value="Kinase-like_dom_sf"/>
</dbReference>
<dbReference type="InParanoid" id="A0DG90"/>
<evidence type="ECO:0000256" key="4">
    <source>
        <dbReference type="ARBA" id="ARBA00022777"/>
    </source>
</evidence>
<evidence type="ECO:0000256" key="9">
    <source>
        <dbReference type="PROSITE-ProRule" id="PRU10141"/>
    </source>
</evidence>
<dbReference type="InterPro" id="IPR000719">
    <property type="entry name" value="Prot_kinase_dom"/>
</dbReference>
<feature type="active site" description="Proton acceptor" evidence="6">
    <location>
        <position position="264"/>
    </location>
</feature>
<dbReference type="SUPFAM" id="SSF56112">
    <property type="entry name" value="Protein kinase-like (PK-like)"/>
    <property type="match status" value="1"/>
</dbReference>
<keyword evidence="2" id="KW-0808">Transferase</keyword>
<dbReference type="PANTHER" id="PTHR24350">
    <property type="entry name" value="SERINE/THREONINE-PROTEIN KINASE IAL-RELATED"/>
    <property type="match status" value="1"/>
</dbReference>
<evidence type="ECO:0000256" key="8">
    <source>
        <dbReference type="PIRSR" id="PIRSR630616-3"/>
    </source>
</evidence>
<feature type="domain" description="Protein kinase" evidence="10">
    <location>
        <begin position="140"/>
        <end position="399"/>
    </location>
</feature>
<dbReference type="SMART" id="SM00220">
    <property type="entry name" value="S_TKc"/>
    <property type="match status" value="1"/>
</dbReference>
<keyword evidence="5 7" id="KW-0067">ATP-binding</keyword>
<dbReference type="PROSITE" id="PS00107">
    <property type="entry name" value="PROTEIN_KINASE_ATP"/>
    <property type="match status" value="1"/>
</dbReference>
<dbReference type="Proteomes" id="UP000000600">
    <property type="component" value="Unassembled WGS sequence"/>
</dbReference>
<evidence type="ECO:0000313" key="11">
    <source>
        <dbReference type="EMBL" id="CAK82057.1"/>
    </source>
</evidence>
<protein>
    <recommendedName>
        <fullName evidence="10">Protein kinase domain-containing protein</fullName>
    </recommendedName>
</protein>
<dbReference type="PROSITE" id="PS00108">
    <property type="entry name" value="PROTEIN_KINASE_ST"/>
    <property type="match status" value="1"/>
</dbReference>
<evidence type="ECO:0000256" key="2">
    <source>
        <dbReference type="ARBA" id="ARBA00022679"/>
    </source>
</evidence>
<keyword evidence="4" id="KW-0418">Kinase</keyword>
<organism evidence="11 12">
    <name type="scientific">Paramecium tetraurelia</name>
    <dbReference type="NCBI Taxonomy" id="5888"/>
    <lineage>
        <taxon>Eukaryota</taxon>
        <taxon>Sar</taxon>
        <taxon>Alveolata</taxon>
        <taxon>Ciliophora</taxon>
        <taxon>Intramacronucleata</taxon>
        <taxon>Oligohymenophorea</taxon>
        <taxon>Peniculida</taxon>
        <taxon>Parameciidae</taxon>
        <taxon>Paramecium</taxon>
    </lineage>
</organism>
<dbReference type="GO" id="GO:0004674">
    <property type="term" value="F:protein serine/threonine kinase activity"/>
    <property type="evidence" value="ECO:0000318"/>
    <property type="project" value="GO_Central"/>
</dbReference>
<dbReference type="Gene3D" id="1.10.510.10">
    <property type="entry name" value="Transferase(Phosphotransferase) domain 1"/>
    <property type="match status" value="1"/>
</dbReference>
<dbReference type="GO" id="GO:0007165">
    <property type="term" value="P:signal transduction"/>
    <property type="evidence" value="ECO:0000318"/>
    <property type="project" value="GO_Central"/>
</dbReference>
<dbReference type="PROSITE" id="PS50011">
    <property type="entry name" value="PROTEIN_KINASE_DOM"/>
    <property type="match status" value="1"/>
</dbReference>
<feature type="binding site" evidence="7 9">
    <location>
        <position position="169"/>
    </location>
    <ligand>
        <name>ATP</name>
        <dbReference type="ChEBI" id="CHEBI:30616"/>
    </ligand>
</feature>
<evidence type="ECO:0000256" key="5">
    <source>
        <dbReference type="ARBA" id="ARBA00022840"/>
    </source>
</evidence>
<evidence type="ECO:0000256" key="3">
    <source>
        <dbReference type="ARBA" id="ARBA00022741"/>
    </source>
</evidence>
<feature type="cross-link" description="Glycyl lysine isopeptide (Lys-Gly) (interchain with G-Cter in SUMO2)" evidence="8">
    <location>
        <position position="266"/>
    </location>
</feature>
<evidence type="ECO:0000256" key="7">
    <source>
        <dbReference type="PIRSR" id="PIRSR630616-2"/>
    </source>
</evidence>
<dbReference type="GeneID" id="5035239"/>
<accession>A0DG90</accession>
<gene>
    <name evidence="11" type="ORF">GSPATT00002186001</name>
</gene>
<feature type="binding site" evidence="7">
    <location>
        <begin position="268"/>
        <end position="269"/>
    </location>
    <ligand>
        <name>ATP</name>
        <dbReference type="ChEBI" id="CHEBI:30616"/>
    </ligand>
</feature>
<dbReference type="EMBL" id="CT868429">
    <property type="protein sequence ID" value="CAK82057.1"/>
    <property type="molecule type" value="Genomic_DNA"/>
</dbReference>
<keyword evidence="3 7" id="KW-0547">Nucleotide-binding</keyword>
<dbReference type="InterPro" id="IPR008271">
    <property type="entry name" value="Ser/Thr_kinase_AS"/>
</dbReference>
<evidence type="ECO:0000256" key="1">
    <source>
        <dbReference type="ARBA" id="ARBA00022527"/>
    </source>
</evidence>
<dbReference type="eggNOG" id="KOG0032">
    <property type="taxonomic scope" value="Eukaryota"/>
</dbReference>
<dbReference type="AlphaFoldDB" id="A0DG90"/>
<evidence type="ECO:0000313" key="12">
    <source>
        <dbReference type="Proteomes" id="UP000000600"/>
    </source>
</evidence>
<dbReference type="InterPro" id="IPR030616">
    <property type="entry name" value="Aur-like"/>
</dbReference>
<sequence>MNWKQSKSFFDDQKSDQKFWKKQAQCIDEKKIEFQCLLQKKNCKTGFWLSKNYVIYESHLIKIKPQSKQCHIVNLNLSRIQRVKYENKLEKEIFNKEKYGFRVIRNNQCREFYSRSKEVNMQLWNQLRKEAFLSSFTEHYELNKIIGKGNFAKVYQSLNKENQKLYAVKVFEKNKMRSSEIDKQALLKEISIMRKLNHEGVIKLHEVFEDEINIYFVLDYLEGGELYHHIQNNQTFPEKLVARIIATVLNTLDYLQKLNILHRDLKPENMILRSKGILDDIVITDFGLADYYSIKGKYLFTRCGTPGYVAPEVLHDETYDFKIDIFSVGCLMFVLLAGRSPFKGQKYDDIVMKNYHCQVDYKSIENSISTDGQSLLKQLLHQNPQFRPTARLALRHKWFELNLSQSRYNELNYNPQDPKCSTMKSSLRDLPFQSINQNFKQLEESRKHQENKQQIKDQLNIYSLKELNNSENDIVDDEDERPQSHFLPQYQIISKFKQILDTQKFSQFNSSKLNVNLLPNNQDTTGNTSIQLLEDNLKENYQIKNLKSSLI</sequence>